<dbReference type="EMBL" id="OIVN01002480">
    <property type="protein sequence ID" value="SPD03990.1"/>
    <property type="molecule type" value="Genomic_DNA"/>
</dbReference>
<protein>
    <submittedName>
        <fullName evidence="1">Uncharacterized protein</fullName>
    </submittedName>
</protein>
<evidence type="ECO:0000313" key="1">
    <source>
        <dbReference type="EMBL" id="SPD03990.1"/>
    </source>
</evidence>
<proteinExistence type="predicted"/>
<name>A0A2N9GXA9_FAGSY</name>
<sequence>MVSSKEEDGLQRNAVFLRPKHCTDSIAGAAMFALSLH</sequence>
<gene>
    <name evidence="1" type="ORF">FSB_LOCUS31872</name>
</gene>
<accession>A0A2N9GXA9</accession>
<organism evidence="1">
    <name type="scientific">Fagus sylvatica</name>
    <name type="common">Beechnut</name>
    <dbReference type="NCBI Taxonomy" id="28930"/>
    <lineage>
        <taxon>Eukaryota</taxon>
        <taxon>Viridiplantae</taxon>
        <taxon>Streptophyta</taxon>
        <taxon>Embryophyta</taxon>
        <taxon>Tracheophyta</taxon>
        <taxon>Spermatophyta</taxon>
        <taxon>Magnoliopsida</taxon>
        <taxon>eudicotyledons</taxon>
        <taxon>Gunneridae</taxon>
        <taxon>Pentapetalae</taxon>
        <taxon>rosids</taxon>
        <taxon>fabids</taxon>
        <taxon>Fagales</taxon>
        <taxon>Fagaceae</taxon>
        <taxon>Fagus</taxon>
    </lineage>
</organism>
<dbReference type="AlphaFoldDB" id="A0A2N9GXA9"/>
<reference evidence="1" key="1">
    <citation type="submission" date="2018-02" db="EMBL/GenBank/DDBJ databases">
        <authorList>
            <person name="Cohen D.B."/>
            <person name="Kent A.D."/>
        </authorList>
    </citation>
    <scope>NUCLEOTIDE SEQUENCE</scope>
</reference>